<feature type="signal peptide" evidence="12">
    <location>
        <begin position="1"/>
        <end position="24"/>
    </location>
</feature>
<dbReference type="Proteomes" id="UP000694393">
    <property type="component" value="Unplaced"/>
</dbReference>
<dbReference type="Pfam" id="PF13765">
    <property type="entry name" value="PRY"/>
    <property type="match status" value="1"/>
</dbReference>
<dbReference type="PROSITE" id="PS50835">
    <property type="entry name" value="IG_LIKE"/>
    <property type="match status" value="2"/>
</dbReference>
<evidence type="ECO:0000259" key="14">
    <source>
        <dbReference type="PROSITE" id="PS50835"/>
    </source>
</evidence>
<feature type="domain" description="Ig-like" evidence="14">
    <location>
        <begin position="41"/>
        <end position="124"/>
    </location>
</feature>
<name>A0A8C8SY18_9SAUR</name>
<dbReference type="GO" id="GO:0005102">
    <property type="term" value="F:signaling receptor binding"/>
    <property type="evidence" value="ECO:0007669"/>
    <property type="project" value="TreeGrafter"/>
</dbReference>
<dbReference type="CDD" id="cd13733">
    <property type="entry name" value="SPRY_PRY_C-I_1"/>
    <property type="match status" value="1"/>
</dbReference>
<dbReference type="Gene3D" id="2.60.120.920">
    <property type="match status" value="1"/>
</dbReference>
<evidence type="ECO:0000256" key="9">
    <source>
        <dbReference type="ARBA" id="ARBA00023319"/>
    </source>
</evidence>
<keyword evidence="6 11" id="KW-0472">Membrane</keyword>
<proteinExistence type="inferred from homology"/>
<dbReference type="Gene3D" id="2.60.40.10">
    <property type="entry name" value="Immunoglobulins"/>
    <property type="match status" value="2"/>
</dbReference>
<evidence type="ECO:0000256" key="1">
    <source>
        <dbReference type="ARBA" id="ARBA00004479"/>
    </source>
</evidence>
<dbReference type="FunFam" id="2.60.40.10:FF:000088">
    <property type="entry name" value="Butyrophilin subfamily 1 member A1"/>
    <property type="match status" value="1"/>
</dbReference>
<dbReference type="SUPFAM" id="SSF48726">
    <property type="entry name" value="Immunoglobulin"/>
    <property type="match status" value="2"/>
</dbReference>
<sequence length="517" mass="58044">MELSGRSRLCAFAFFCHVGILVSTESFTLKGSDSPVIAVVGTDVILPCQLSPSTSATQMEVRWHSSEIPGLAHHYVNGDDASQKQNPHYQGRTMMFKEELPKGNVSLLLKKVQVADGGRYVCFVGSKLNYMEDFVDLKVGAVGTGPTISVHHSQDQAVTLTCSSEGWYPEPPVLWTDRHGQRKNSTTSPIKDAQGLYNIQSHLYVKENKNQVLVCQIHSNFWEQTRESELQLSDDLFPNDHHPYRVTIAILCLLLGILIVVIGFVFKAERESKGKLHIAKELSKARNVAVQIKLDPSTAHPNLHITSDFLNVKHTDKKQEVADTPERFDEWACVLGSEILKAEKEYYWEVYVGSKTDWDIGVTDGKTNRKGWQDLNPENRYWGIRFFNNTDYIAFEDVAVKLRLSNRPKVVGIHLDGKARKLGFYDVSEMSHIYTFSMKSSLDVYPYFSPGLNKNGKNKDPLTLLSPSPGFCDLMFSASIPSPPTSSLEHLEDTNEKDVAVELSPLYSNGTTVERHS</sequence>
<dbReference type="InterPro" id="IPR043136">
    <property type="entry name" value="B30.2/SPRY_sf"/>
</dbReference>
<dbReference type="GO" id="GO:0050863">
    <property type="term" value="P:regulation of T cell activation"/>
    <property type="evidence" value="ECO:0007669"/>
    <property type="project" value="UniProtKB-ARBA"/>
</dbReference>
<keyword evidence="5 11" id="KW-1133">Transmembrane helix</keyword>
<reference evidence="15" key="2">
    <citation type="submission" date="2025-09" db="UniProtKB">
        <authorList>
            <consortium name="Ensembl"/>
        </authorList>
    </citation>
    <scope>IDENTIFICATION</scope>
</reference>
<dbReference type="GO" id="GO:0050852">
    <property type="term" value="P:T cell receptor signaling pathway"/>
    <property type="evidence" value="ECO:0007669"/>
    <property type="project" value="TreeGrafter"/>
</dbReference>
<dbReference type="AlphaFoldDB" id="A0A8C8SY18"/>
<dbReference type="SUPFAM" id="SSF49899">
    <property type="entry name" value="Concanavalin A-like lectins/glucanases"/>
    <property type="match status" value="1"/>
</dbReference>
<keyword evidence="8" id="KW-0325">Glycoprotein</keyword>
<dbReference type="InterPro" id="IPR013320">
    <property type="entry name" value="ConA-like_dom_sf"/>
</dbReference>
<evidence type="ECO:0000256" key="11">
    <source>
        <dbReference type="SAM" id="Phobius"/>
    </source>
</evidence>
<feature type="chain" id="PRO_5034199076" description="Butyrophilin subfamily 1 member A1-like" evidence="12">
    <location>
        <begin position="25"/>
        <end position="517"/>
    </location>
</feature>
<evidence type="ECO:0000256" key="2">
    <source>
        <dbReference type="ARBA" id="ARBA00007591"/>
    </source>
</evidence>
<evidence type="ECO:0000259" key="13">
    <source>
        <dbReference type="PROSITE" id="PS50188"/>
    </source>
</evidence>
<evidence type="ECO:0000256" key="7">
    <source>
        <dbReference type="ARBA" id="ARBA00023157"/>
    </source>
</evidence>
<dbReference type="GO" id="GO:0042110">
    <property type="term" value="P:T cell activation"/>
    <property type="evidence" value="ECO:0007669"/>
    <property type="project" value="UniProtKB-ARBA"/>
</dbReference>
<dbReference type="InterPro" id="IPR003879">
    <property type="entry name" value="Butyrophylin_SPRY"/>
</dbReference>
<keyword evidence="4 12" id="KW-0732">Signal</keyword>
<evidence type="ECO:0000256" key="8">
    <source>
        <dbReference type="ARBA" id="ARBA00023180"/>
    </source>
</evidence>
<dbReference type="SMART" id="SM00409">
    <property type="entry name" value="IG"/>
    <property type="match status" value="1"/>
</dbReference>
<protein>
    <recommendedName>
        <fullName evidence="17">Butyrophilin subfamily 1 member A1-like</fullName>
    </recommendedName>
</protein>
<dbReference type="InterPro" id="IPR003877">
    <property type="entry name" value="SPRY_dom"/>
</dbReference>
<dbReference type="InterPro" id="IPR007110">
    <property type="entry name" value="Ig-like_dom"/>
</dbReference>
<dbReference type="GO" id="GO:1903037">
    <property type="term" value="P:regulation of leukocyte cell-cell adhesion"/>
    <property type="evidence" value="ECO:0007669"/>
    <property type="project" value="UniProtKB-ARBA"/>
</dbReference>
<dbReference type="FunFam" id="2.60.40.10:FF:000142">
    <property type="entry name" value="V-set domain-containing T-cell activation inhibitor 1"/>
    <property type="match status" value="1"/>
</dbReference>
<evidence type="ECO:0000256" key="6">
    <source>
        <dbReference type="ARBA" id="ARBA00023136"/>
    </source>
</evidence>
<dbReference type="GO" id="GO:0009897">
    <property type="term" value="C:external side of plasma membrane"/>
    <property type="evidence" value="ECO:0007669"/>
    <property type="project" value="TreeGrafter"/>
</dbReference>
<feature type="domain" description="Ig-like" evidence="14">
    <location>
        <begin position="146"/>
        <end position="233"/>
    </location>
</feature>
<organism evidence="15 16">
    <name type="scientific">Pelusios castaneus</name>
    <name type="common">West African mud turtle</name>
    <dbReference type="NCBI Taxonomy" id="367368"/>
    <lineage>
        <taxon>Eukaryota</taxon>
        <taxon>Metazoa</taxon>
        <taxon>Chordata</taxon>
        <taxon>Craniata</taxon>
        <taxon>Vertebrata</taxon>
        <taxon>Euteleostomi</taxon>
        <taxon>Archelosauria</taxon>
        <taxon>Testudinata</taxon>
        <taxon>Testudines</taxon>
        <taxon>Pleurodira</taxon>
        <taxon>Pelomedusidae</taxon>
        <taxon>Pelusios</taxon>
    </lineage>
</organism>
<dbReference type="PANTHER" id="PTHR24100">
    <property type="entry name" value="BUTYROPHILIN"/>
    <property type="match status" value="1"/>
</dbReference>
<accession>A0A8C8SY18</accession>
<dbReference type="Pfam" id="PF00622">
    <property type="entry name" value="SPRY"/>
    <property type="match status" value="1"/>
</dbReference>
<comment type="similarity">
    <text evidence="2">Belongs to the immunoglobulin superfamily. BTN/MOG family.</text>
</comment>
<reference evidence="15" key="1">
    <citation type="submission" date="2025-08" db="UniProtKB">
        <authorList>
            <consortium name="Ensembl"/>
        </authorList>
    </citation>
    <scope>IDENTIFICATION</scope>
</reference>
<dbReference type="InterPro" id="IPR053896">
    <property type="entry name" value="BTN3A2-like_Ig-C"/>
</dbReference>
<dbReference type="SMART" id="SM00589">
    <property type="entry name" value="PRY"/>
    <property type="match status" value="1"/>
</dbReference>
<keyword evidence="16" id="KW-1185">Reference proteome</keyword>
<dbReference type="InterPro" id="IPR013106">
    <property type="entry name" value="Ig_V-set"/>
</dbReference>
<feature type="domain" description="B30.2/SPRY" evidence="13">
    <location>
        <begin position="272"/>
        <end position="471"/>
    </location>
</feature>
<evidence type="ECO:0000256" key="3">
    <source>
        <dbReference type="ARBA" id="ARBA00022692"/>
    </source>
</evidence>
<comment type="subcellular location">
    <subcellularLocation>
        <location evidence="1">Membrane</location>
        <topology evidence="1">Single-pass type I membrane protein</topology>
    </subcellularLocation>
</comment>
<dbReference type="Pfam" id="PF07686">
    <property type="entry name" value="V-set"/>
    <property type="match status" value="1"/>
</dbReference>
<evidence type="ECO:0008006" key="17">
    <source>
        <dbReference type="Google" id="ProtNLM"/>
    </source>
</evidence>
<dbReference type="PROSITE" id="PS50188">
    <property type="entry name" value="B302_SPRY"/>
    <property type="match status" value="1"/>
</dbReference>
<feature type="transmembrane region" description="Helical" evidence="11">
    <location>
        <begin position="246"/>
        <end position="266"/>
    </location>
</feature>
<dbReference type="GO" id="GO:0001817">
    <property type="term" value="P:regulation of cytokine production"/>
    <property type="evidence" value="ECO:0007669"/>
    <property type="project" value="TreeGrafter"/>
</dbReference>
<dbReference type="FunFam" id="2.60.120.920:FF:000004">
    <property type="entry name" value="Butyrophilin subfamily 1 member A1"/>
    <property type="match status" value="1"/>
</dbReference>
<dbReference type="InterPro" id="IPR050504">
    <property type="entry name" value="IgSF_BTN/MOG"/>
</dbReference>
<dbReference type="InterPro" id="IPR036179">
    <property type="entry name" value="Ig-like_dom_sf"/>
</dbReference>
<dbReference type="SMART" id="SM00449">
    <property type="entry name" value="SPRY"/>
    <property type="match status" value="1"/>
</dbReference>
<evidence type="ECO:0000256" key="4">
    <source>
        <dbReference type="ARBA" id="ARBA00022729"/>
    </source>
</evidence>
<keyword evidence="7" id="KW-1015">Disulfide bond</keyword>
<evidence type="ECO:0000256" key="12">
    <source>
        <dbReference type="SAM" id="SignalP"/>
    </source>
</evidence>
<evidence type="ECO:0000256" key="5">
    <source>
        <dbReference type="ARBA" id="ARBA00022989"/>
    </source>
</evidence>
<dbReference type="Ensembl" id="ENSPCET00000027396.1">
    <property type="protein sequence ID" value="ENSPCEP00000026513.1"/>
    <property type="gene ID" value="ENSPCEG00000019867.1"/>
</dbReference>
<evidence type="ECO:0000256" key="10">
    <source>
        <dbReference type="ARBA" id="ARBA00038221"/>
    </source>
</evidence>
<dbReference type="InterPro" id="IPR003599">
    <property type="entry name" value="Ig_sub"/>
</dbReference>
<comment type="similarity">
    <text evidence="10">Belongs to the SKINT family.</text>
</comment>
<evidence type="ECO:0000313" key="16">
    <source>
        <dbReference type="Proteomes" id="UP000694393"/>
    </source>
</evidence>
<dbReference type="InterPro" id="IPR013783">
    <property type="entry name" value="Ig-like_fold"/>
</dbReference>
<dbReference type="Pfam" id="PF22705">
    <property type="entry name" value="C2-set_3"/>
    <property type="match status" value="1"/>
</dbReference>
<dbReference type="InterPro" id="IPR001870">
    <property type="entry name" value="B30.2/SPRY"/>
</dbReference>
<keyword evidence="3 11" id="KW-0812">Transmembrane</keyword>
<evidence type="ECO:0000313" key="15">
    <source>
        <dbReference type="Ensembl" id="ENSPCEP00000026513.1"/>
    </source>
</evidence>
<keyword evidence="9" id="KW-0393">Immunoglobulin domain</keyword>
<dbReference type="InterPro" id="IPR006574">
    <property type="entry name" value="PRY"/>
</dbReference>
<dbReference type="SMART" id="SM00406">
    <property type="entry name" value="IGv"/>
    <property type="match status" value="1"/>
</dbReference>
<dbReference type="PRINTS" id="PR01407">
    <property type="entry name" value="BUTYPHLNCDUF"/>
</dbReference>